<gene>
    <name evidence="2" type="ORF">TM448A00842_0010</name>
    <name evidence="3" type="ORF">TM448B00141_0050</name>
</gene>
<dbReference type="EMBL" id="MT144073">
    <property type="protein sequence ID" value="QJA48147.1"/>
    <property type="molecule type" value="Genomic_DNA"/>
</dbReference>
<proteinExistence type="predicted"/>
<protein>
    <submittedName>
        <fullName evidence="2">Uncharacterized protein</fullName>
    </submittedName>
</protein>
<evidence type="ECO:0000256" key="1">
    <source>
        <dbReference type="SAM" id="MobiDB-lite"/>
    </source>
</evidence>
<reference evidence="2" key="1">
    <citation type="submission" date="2020-03" db="EMBL/GenBank/DDBJ databases">
        <title>The deep terrestrial virosphere.</title>
        <authorList>
            <person name="Holmfeldt K."/>
            <person name="Nilsson E."/>
            <person name="Simone D."/>
            <person name="Lopez-Fernandez M."/>
            <person name="Wu X."/>
            <person name="de Brujin I."/>
            <person name="Lundin D."/>
            <person name="Andersson A."/>
            <person name="Bertilsson S."/>
            <person name="Dopson M."/>
        </authorList>
    </citation>
    <scope>NUCLEOTIDE SEQUENCE</scope>
    <source>
        <strain evidence="2">TM448A00842</strain>
        <strain evidence="3">TM448B00141</strain>
    </source>
</reference>
<sequence length="83" mass="9186">MDDGIWHRDDLRRAFVVGAAWWEFHTTGATMWRSDRDLAEAEADRRFPGGKPPNHQNAADPPVGRAVKIGDGSSESVTVRAGR</sequence>
<dbReference type="AlphaFoldDB" id="A0A6H1ZLF0"/>
<accession>A0A6H1ZLF0</accession>
<evidence type="ECO:0000313" key="3">
    <source>
        <dbReference type="EMBL" id="QJH93864.1"/>
    </source>
</evidence>
<name>A0A6H1ZLF0_9ZZZZ</name>
<evidence type="ECO:0000313" key="2">
    <source>
        <dbReference type="EMBL" id="QJA48147.1"/>
    </source>
</evidence>
<feature type="region of interest" description="Disordered" evidence="1">
    <location>
        <begin position="42"/>
        <end position="83"/>
    </location>
</feature>
<dbReference type="EMBL" id="MT144592">
    <property type="protein sequence ID" value="QJH93864.1"/>
    <property type="molecule type" value="Genomic_DNA"/>
</dbReference>
<organism evidence="2">
    <name type="scientific">viral metagenome</name>
    <dbReference type="NCBI Taxonomy" id="1070528"/>
    <lineage>
        <taxon>unclassified sequences</taxon>
        <taxon>metagenomes</taxon>
        <taxon>organismal metagenomes</taxon>
    </lineage>
</organism>